<proteinExistence type="predicted"/>
<accession>A0A3B1D0E1</accession>
<gene>
    <name evidence="1" type="ORF">MNBD_UNCLBAC01-659</name>
</gene>
<reference evidence="1" key="1">
    <citation type="submission" date="2018-06" db="EMBL/GenBank/DDBJ databases">
        <authorList>
            <person name="Zhirakovskaya E."/>
        </authorList>
    </citation>
    <scope>NUCLEOTIDE SEQUENCE</scope>
</reference>
<dbReference type="AlphaFoldDB" id="A0A3B1D0E1"/>
<sequence length="115" mass="13025">MRRFTSILTIILFLIWIFPLGAFIAPENEKKTCNGKRAICLCSHLIAKKMAKMEGKVFLKSVTANTEQSQSSVNSDFLVPMNNFLINKIMSQYLQQPALVYDDFISKAIDHVPKA</sequence>
<dbReference type="EMBL" id="UOGJ01000065">
    <property type="protein sequence ID" value="VAX35569.1"/>
    <property type="molecule type" value="Genomic_DNA"/>
</dbReference>
<protein>
    <submittedName>
        <fullName evidence="1">Uncharacterized protein</fullName>
    </submittedName>
</protein>
<name>A0A3B1D0E1_9ZZZZ</name>
<organism evidence="1">
    <name type="scientific">hydrothermal vent metagenome</name>
    <dbReference type="NCBI Taxonomy" id="652676"/>
    <lineage>
        <taxon>unclassified sequences</taxon>
        <taxon>metagenomes</taxon>
        <taxon>ecological metagenomes</taxon>
    </lineage>
</organism>
<evidence type="ECO:0000313" key="1">
    <source>
        <dbReference type="EMBL" id="VAX35569.1"/>
    </source>
</evidence>